<dbReference type="PANTHER" id="PTHR11545:SF2">
    <property type="entry name" value="LARGE RIBOSOMAL SUBUNIT PROTEIN UL13M"/>
    <property type="match status" value="1"/>
</dbReference>
<keyword evidence="3 4" id="KW-0687">Ribonucleoprotein</keyword>
<dbReference type="PANTHER" id="PTHR11545">
    <property type="entry name" value="RIBOSOMAL PROTEIN L13"/>
    <property type="match status" value="1"/>
</dbReference>
<evidence type="ECO:0000256" key="3">
    <source>
        <dbReference type="ARBA" id="ARBA00023274"/>
    </source>
</evidence>
<reference evidence="5 6" key="1">
    <citation type="submission" date="2015-10" db="EMBL/GenBank/DDBJ databases">
        <title>Metagenome-Assembled Genomes uncover a global brackish microbiome.</title>
        <authorList>
            <person name="Hugerth L.W."/>
            <person name="Larsson J."/>
            <person name="Alneberg J."/>
            <person name="Lindh M.V."/>
            <person name="Legrand C."/>
            <person name="Pinhassi J."/>
            <person name="Andersson A.F."/>
        </authorList>
    </citation>
    <scope>NUCLEOTIDE SEQUENCE [LARGE SCALE GENOMIC DNA]</scope>
    <source>
        <strain evidence="5">BACL6 MAG-120924-bin43</strain>
    </source>
</reference>
<keyword evidence="2 4" id="KW-0689">Ribosomal protein</keyword>
<dbReference type="HAMAP" id="MF_01366">
    <property type="entry name" value="Ribosomal_uL13"/>
    <property type="match status" value="1"/>
</dbReference>
<gene>
    <name evidence="4" type="primary">rplM</name>
    <name evidence="5" type="ORF">ABR75_04635</name>
</gene>
<comment type="similarity">
    <text evidence="1 4">Belongs to the universal ribosomal protein uL13 family.</text>
</comment>
<dbReference type="GO" id="GO:0003735">
    <property type="term" value="F:structural constituent of ribosome"/>
    <property type="evidence" value="ECO:0007669"/>
    <property type="project" value="InterPro"/>
</dbReference>
<dbReference type="Gene3D" id="3.90.1180.10">
    <property type="entry name" value="Ribosomal protein L13"/>
    <property type="match status" value="1"/>
</dbReference>
<accession>A0A0R2QM96</accession>
<dbReference type="GO" id="GO:0022625">
    <property type="term" value="C:cytosolic large ribosomal subunit"/>
    <property type="evidence" value="ECO:0007669"/>
    <property type="project" value="TreeGrafter"/>
</dbReference>
<dbReference type="InterPro" id="IPR036899">
    <property type="entry name" value="Ribosomal_uL13_sf"/>
</dbReference>
<proteinExistence type="inferred from homology"/>
<organism evidence="5 6">
    <name type="scientific">Acidimicrobiia bacterium BACL6 MAG-120924-bin43</name>
    <dbReference type="NCBI Taxonomy" id="1655583"/>
    <lineage>
        <taxon>Bacteria</taxon>
        <taxon>Bacillati</taxon>
        <taxon>Actinomycetota</taxon>
        <taxon>Acidimicrobiia</taxon>
        <taxon>acIV cluster</taxon>
    </lineage>
</organism>
<dbReference type="EMBL" id="LIBJ01000049">
    <property type="protein sequence ID" value="KRO49018.1"/>
    <property type="molecule type" value="Genomic_DNA"/>
</dbReference>
<comment type="subunit">
    <text evidence="4">Part of the 50S ribosomal subunit.</text>
</comment>
<dbReference type="GO" id="GO:0017148">
    <property type="term" value="P:negative regulation of translation"/>
    <property type="evidence" value="ECO:0007669"/>
    <property type="project" value="TreeGrafter"/>
</dbReference>
<dbReference type="InterPro" id="IPR005823">
    <property type="entry name" value="Ribosomal_uL13_bac-type"/>
</dbReference>
<evidence type="ECO:0000256" key="2">
    <source>
        <dbReference type="ARBA" id="ARBA00022980"/>
    </source>
</evidence>
<dbReference type="PIRSF" id="PIRSF002181">
    <property type="entry name" value="Ribosomal_L13"/>
    <property type="match status" value="1"/>
</dbReference>
<name>A0A0R2QM96_9ACTN</name>
<evidence type="ECO:0000313" key="6">
    <source>
        <dbReference type="Proteomes" id="UP000051017"/>
    </source>
</evidence>
<protein>
    <recommendedName>
        <fullName evidence="4">Large ribosomal subunit protein uL13</fullName>
    </recommendedName>
</protein>
<dbReference type="NCBIfam" id="TIGR01066">
    <property type="entry name" value="rplM_bact"/>
    <property type="match status" value="1"/>
</dbReference>
<dbReference type="SUPFAM" id="SSF52161">
    <property type="entry name" value="Ribosomal protein L13"/>
    <property type="match status" value="1"/>
</dbReference>
<sequence>MRTYSPKASEVKREWHIVDAEGLVLGRMCTEIAAILRGKHKPMFSTHMDTGDHVVIINASKIVLTSGKAEKELVHDYSGYPGGLRTQTYGTLLKAKPEDAIRRTIRGMLPKGPLGRQMIKKLKVHAGAQHGHEAQDPKVLEIAHAKAR</sequence>
<dbReference type="GO" id="GO:0006412">
    <property type="term" value="P:translation"/>
    <property type="evidence" value="ECO:0007669"/>
    <property type="project" value="UniProtKB-UniRule"/>
</dbReference>
<evidence type="ECO:0000256" key="1">
    <source>
        <dbReference type="ARBA" id="ARBA00006227"/>
    </source>
</evidence>
<evidence type="ECO:0000256" key="4">
    <source>
        <dbReference type="HAMAP-Rule" id="MF_01366"/>
    </source>
</evidence>
<dbReference type="GO" id="GO:0003729">
    <property type="term" value="F:mRNA binding"/>
    <property type="evidence" value="ECO:0007669"/>
    <property type="project" value="TreeGrafter"/>
</dbReference>
<dbReference type="InterPro" id="IPR005822">
    <property type="entry name" value="Ribosomal_uL13"/>
</dbReference>
<dbReference type="Proteomes" id="UP000051017">
    <property type="component" value="Unassembled WGS sequence"/>
</dbReference>
<dbReference type="CDD" id="cd00392">
    <property type="entry name" value="Ribosomal_L13"/>
    <property type="match status" value="1"/>
</dbReference>
<comment type="function">
    <text evidence="4">This protein is one of the early assembly proteins of the 50S ribosomal subunit, although it is not seen to bind rRNA by itself. It is important during the early stages of 50S assembly.</text>
</comment>
<dbReference type="AlphaFoldDB" id="A0A0R2QM96"/>
<dbReference type="Pfam" id="PF00572">
    <property type="entry name" value="Ribosomal_L13"/>
    <property type="match status" value="1"/>
</dbReference>
<evidence type="ECO:0000313" key="5">
    <source>
        <dbReference type="EMBL" id="KRO49018.1"/>
    </source>
</evidence>
<comment type="caution">
    <text evidence="5">The sequence shown here is derived from an EMBL/GenBank/DDBJ whole genome shotgun (WGS) entry which is preliminary data.</text>
</comment>